<keyword evidence="1" id="KW-0238">DNA-binding</keyword>
<keyword evidence="4" id="KW-1185">Reference proteome</keyword>
<dbReference type="EMBL" id="LT838272">
    <property type="protein sequence ID" value="SMB93197.1"/>
    <property type="molecule type" value="Genomic_DNA"/>
</dbReference>
<dbReference type="AlphaFoldDB" id="A0A1W1VIK0"/>
<dbReference type="SMART" id="SM00966">
    <property type="entry name" value="SpoVT_AbrB"/>
    <property type="match status" value="1"/>
</dbReference>
<reference evidence="3 4" key="1">
    <citation type="submission" date="2017-04" db="EMBL/GenBank/DDBJ databases">
        <authorList>
            <person name="Afonso C.L."/>
            <person name="Miller P.J."/>
            <person name="Scott M.A."/>
            <person name="Spackman E."/>
            <person name="Goraichik I."/>
            <person name="Dimitrov K.M."/>
            <person name="Suarez D.L."/>
            <person name="Swayne D.E."/>
        </authorList>
    </citation>
    <scope>NUCLEOTIDE SEQUENCE [LARGE SCALE GENOMIC DNA]</scope>
    <source>
        <strain evidence="3 4">ToBE</strain>
    </source>
</reference>
<dbReference type="Proteomes" id="UP000192569">
    <property type="component" value="Chromosome I"/>
</dbReference>
<evidence type="ECO:0000313" key="4">
    <source>
        <dbReference type="Proteomes" id="UP000192569"/>
    </source>
</evidence>
<dbReference type="Gene3D" id="2.10.260.10">
    <property type="match status" value="1"/>
</dbReference>
<dbReference type="RefSeq" id="WP_084664276.1">
    <property type="nucleotide sequence ID" value="NZ_LT838272.1"/>
</dbReference>
<dbReference type="OrthoDB" id="9811597at2"/>
<gene>
    <name evidence="3" type="ORF">SAMN00808754_0812</name>
</gene>
<accession>A0A1W1VIK0</accession>
<dbReference type="NCBIfam" id="TIGR01439">
    <property type="entry name" value="lp_hng_hel_AbrB"/>
    <property type="match status" value="1"/>
</dbReference>
<evidence type="ECO:0000313" key="3">
    <source>
        <dbReference type="EMBL" id="SMB93197.1"/>
    </source>
</evidence>
<sequence length="81" mass="9119">MYKVTISEKGQISIPVALRRRYGLKKGDKLVLEEIEGAIVIRPLPRHPLLALRGKLKGGEGEKLTDLLLKERAADREREST</sequence>
<feature type="domain" description="SpoVT-AbrB" evidence="2">
    <location>
        <begin position="1"/>
        <end position="46"/>
    </location>
</feature>
<evidence type="ECO:0000256" key="1">
    <source>
        <dbReference type="PROSITE-ProRule" id="PRU01076"/>
    </source>
</evidence>
<name>A0A1W1VIK0_9FIRM</name>
<organism evidence="3 4">
    <name type="scientific">Thermanaeromonas toyohensis ToBE</name>
    <dbReference type="NCBI Taxonomy" id="698762"/>
    <lineage>
        <taxon>Bacteria</taxon>
        <taxon>Bacillati</taxon>
        <taxon>Bacillota</taxon>
        <taxon>Clostridia</taxon>
        <taxon>Neomoorellales</taxon>
        <taxon>Neomoorellaceae</taxon>
        <taxon>Thermanaeromonas</taxon>
    </lineage>
</organism>
<protein>
    <submittedName>
        <fullName evidence="3">Transcriptional regulator, AbrB family</fullName>
    </submittedName>
</protein>
<dbReference type="STRING" id="698762.SAMN00808754_0812"/>
<dbReference type="SUPFAM" id="SSF89447">
    <property type="entry name" value="AbrB/MazE/MraZ-like"/>
    <property type="match status" value="1"/>
</dbReference>
<dbReference type="PROSITE" id="PS51740">
    <property type="entry name" value="SPOVT_ABRB"/>
    <property type="match status" value="1"/>
</dbReference>
<dbReference type="Pfam" id="PF04014">
    <property type="entry name" value="MazE_antitoxin"/>
    <property type="match status" value="1"/>
</dbReference>
<dbReference type="GO" id="GO:0003677">
    <property type="term" value="F:DNA binding"/>
    <property type="evidence" value="ECO:0007669"/>
    <property type="project" value="UniProtKB-UniRule"/>
</dbReference>
<evidence type="ECO:0000259" key="2">
    <source>
        <dbReference type="PROSITE" id="PS51740"/>
    </source>
</evidence>
<dbReference type="InterPro" id="IPR037914">
    <property type="entry name" value="SpoVT-AbrB_sf"/>
</dbReference>
<proteinExistence type="predicted"/>
<dbReference type="InterPro" id="IPR007159">
    <property type="entry name" value="SpoVT-AbrB_dom"/>
</dbReference>